<comment type="caution">
    <text evidence="3">The sequence shown here is derived from an EMBL/GenBank/DDBJ whole genome shotgun (WGS) entry which is preliminary data.</text>
</comment>
<dbReference type="InterPro" id="IPR036928">
    <property type="entry name" value="AS_sf"/>
</dbReference>
<dbReference type="Pfam" id="PF01425">
    <property type="entry name" value="Amidase"/>
    <property type="match status" value="1"/>
</dbReference>
<protein>
    <submittedName>
        <fullName evidence="3">Amidase</fullName>
    </submittedName>
</protein>
<sequence length="459" mass="48190">MSEPVITNLSATELRALLDTRAISAVELLDAVVARHRATHAAINAVVATDLDAAYQAAAAADARFAGGERLSPIDGIPVTVKDNIGVKGMVASWGSRLFADRICDRDDLAVERLRRAGAVIWCKTNTPEFALAGTTENDLFGATRNPRDPRLTPGGSSGGAAAALAAGVGPLALATDAGGSARRPAAFTATVGLRPSTGRIPRGGYFPNTTHDLQTLAPMARNVDDARLLYRVLAGPDRRDRASLVLPGAAREPGSPLRINMFRTVSDKPVEGAILAALDDAAARLRERGSDVRDVTAPFELGRIERIWSVLISSFAAALVREHTDAAFGGTIRKLAEAGATMTAVELRAAMEDLQHIRREVDEAFAEADAFLCPTSPCFPWPADAPFPGEIDGEPATLRDTAIFLPFANVAGLPAISLPAPGARPIGLQLIGNFGDDEHLLDIAALLETALGAPTQAN</sequence>
<comment type="similarity">
    <text evidence="1">Belongs to the amidase family.</text>
</comment>
<reference evidence="3 4" key="1">
    <citation type="submission" date="2018-09" db="EMBL/GenBank/DDBJ databases">
        <title>Draft genome sequence of Rhodopseudomonas palustris 2.1.18.</title>
        <authorList>
            <person name="Robertson S.L."/>
            <person name="Meyer T.E."/>
            <person name="Kyndt J.A."/>
        </authorList>
    </citation>
    <scope>NUCLEOTIDE SEQUENCE [LARGE SCALE GENOMIC DNA]</scope>
    <source>
        <strain evidence="3 4">2.1.18</strain>
    </source>
</reference>
<dbReference type="AlphaFoldDB" id="A0A418V0S5"/>
<dbReference type="Proteomes" id="UP000285523">
    <property type="component" value="Unassembled WGS sequence"/>
</dbReference>
<dbReference type="GO" id="GO:0003824">
    <property type="term" value="F:catalytic activity"/>
    <property type="evidence" value="ECO:0007669"/>
    <property type="project" value="InterPro"/>
</dbReference>
<name>A0A418V0S5_RHOPL</name>
<dbReference type="OrthoDB" id="9814821at2"/>
<dbReference type="RefSeq" id="WP_119858479.1">
    <property type="nucleotide sequence ID" value="NZ_QYYD01000024.1"/>
</dbReference>
<dbReference type="InterPro" id="IPR023631">
    <property type="entry name" value="Amidase_dom"/>
</dbReference>
<dbReference type="Gene3D" id="3.90.1300.10">
    <property type="entry name" value="Amidase signature (AS) domain"/>
    <property type="match status" value="1"/>
</dbReference>
<dbReference type="EMBL" id="QYYD01000024">
    <property type="protein sequence ID" value="RJF69413.1"/>
    <property type="molecule type" value="Genomic_DNA"/>
</dbReference>
<evidence type="ECO:0000259" key="2">
    <source>
        <dbReference type="Pfam" id="PF01425"/>
    </source>
</evidence>
<gene>
    <name evidence="3" type="ORF">D4Q52_20745</name>
</gene>
<evidence type="ECO:0000256" key="1">
    <source>
        <dbReference type="ARBA" id="ARBA00009199"/>
    </source>
</evidence>
<accession>A0A418V0S5</accession>
<dbReference type="PANTHER" id="PTHR11895:SF7">
    <property type="entry name" value="GLUTAMYL-TRNA(GLN) AMIDOTRANSFERASE SUBUNIT A, MITOCHONDRIAL"/>
    <property type="match status" value="1"/>
</dbReference>
<feature type="domain" description="Amidase" evidence="2">
    <location>
        <begin position="27"/>
        <end position="442"/>
    </location>
</feature>
<proteinExistence type="inferred from homology"/>
<organism evidence="3 4">
    <name type="scientific">Rhodopseudomonas palustris</name>
    <dbReference type="NCBI Taxonomy" id="1076"/>
    <lineage>
        <taxon>Bacteria</taxon>
        <taxon>Pseudomonadati</taxon>
        <taxon>Pseudomonadota</taxon>
        <taxon>Alphaproteobacteria</taxon>
        <taxon>Hyphomicrobiales</taxon>
        <taxon>Nitrobacteraceae</taxon>
        <taxon>Rhodopseudomonas</taxon>
    </lineage>
</organism>
<evidence type="ECO:0000313" key="3">
    <source>
        <dbReference type="EMBL" id="RJF69413.1"/>
    </source>
</evidence>
<dbReference type="PANTHER" id="PTHR11895">
    <property type="entry name" value="TRANSAMIDASE"/>
    <property type="match status" value="1"/>
</dbReference>
<evidence type="ECO:0000313" key="4">
    <source>
        <dbReference type="Proteomes" id="UP000285523"/>
    </source>
</evidence>
<dbReference type="InterPro" id="IPR000120">
    <property type="entry name" value="Amidase"/>
</dbReference>
<dbReference type="SUPFAM" id="SSF75304">
    <property type="entry name" value="Amidase signature (AS) enzymes"/>
    <property type="match status" value="1"/>
</dbReference>